<sequence length="63" mass="6864">MLDSSQTEGLKDENSTALLKQLEALGEVFMKAAADDIPTEVSIQAFIMLVNSPFCKQVCCINL</sequence>
<reference evidence="1" key="2">
    <citation type="submission" date="2015-06" db="UniProtKB">
        <authorList>
            <consortium name="EnsemblPlants"/>
        </authorList>
    </citation>
    <scope>IDENTIFICATION</scope>
    <source>
        <strain evidence="1">DM1-3 516 R44</strain>
    </source>
</reference>
<dbReference type="Gramene" id="PGSC0003DMT400051982">
    <property type="protein sequence ID" value="PGSC0003DMT400051982"/>
    <property type="gene ID" value="PGSC0003DMG400020175"/>
</dbReference>
<dbReference type="AlphaFoldDB" id="M1BSL1"/>
<dbReference type="Proteomes" id="UP000011115">
    <property type="component" value="Unassembled WGS sequence"/>
</dbReference>
<dbReference type="ExpressionAtlas" id="M1BSL1">
    <property type="expression patterns" value="baseline"/>
</dbReference>
<dbReference type="HOGENOM" id="CLU_2890275_0_0_1"/>
<reference evidence="2" key="1">
    <citation type="journal article" date="2011" name="Nature">
        <title>Genome sequence and analysis of the tuber crop potato.</title>
        <authorList>
            <consortium name="The Potato Genome Sequencing Consortium"/>
        </authorList>
    </citation>
    <scope>NUCLEOTIDE SEQUENCE [LARGE SCALE GENOMIC DNA]</scope>
    <source>
        <strain evidence="2">cv. DM1-3 516 R44</strain>
    </source>
</reference>
<organism evidence="1 2">
    <name type="scientific">Solanum tuberosum</name>
    <name type="common">Potato</name>
    <dbReference type="NCBI Taxonomy" id="4113"/>
    <lineage>
        <taxon>Eukaryota</taxon>
        <taxon>Viridiplantae</taxon>
        <taxon>Streptophyta</taxon>
        <taxon>Embryophyta</taxon>
        <taxon>Tracheophyta</taxon>
        <taxon>Spermatophyta</taxon>
        <taxon>Magnoliopsida</taxon>
        <taxon>eudicotyledons</taxon>
        <taxon>Gunneridae</taxon>
        <taxon>Pentapetalae</taxon>
        <taxon>asterids</taxon>
        <taxon>lamiids</taxon>
        <taxon>Solanales</taxon>
        <taxon>Solanaceae</taxon>
        <taxon>Solanoideae</taxon>
        <taxon>Solaneae</taxon>
        <taxon>Solanum</taxon>
    </lineage>
</organism>
<gene>
    <name evidence="1" type="primary">LOC102589792</name>
</gene>
<keyword evidence="2" id="KW-1185">Reference proteome</keyword>
<protein>
    <submittedName>
        <fullName evidence="1">Heat shock protein 70 (HSP70)-interacting protein</fullName>
    </submittedName>
</protein>
<dbReference type="OrthoDB" id="629492at2759"/>
<name>M1BSL1_SOLTU</name>
<accession>M1BSL1</accession>
<proteinExistence type="predicted"/>
<evidence type="ECO:0000313" key="2">
    <source>
        <dbReference type="Proteomes" id="UP000011115"/>
    </source>
</evidence>
<evidence type="ECO:0000313" key="1">
    <source>
        <dbReference type="EnsemblPlants" id="PGSC0003DMT400051982"/>
    </source>
</evidence>
<dbReference type="EnsemblPlants" id="PGSC0003DMT400051982">
    <property type="protein sequence ID" value="PGSC0003DMT400051982"/>
    <property type="gene ID" value="PGSC0003DMG400020175"/>
</dbReference>